<sequence length="512" mass="52862">MSSSAAEPPSTLAMLPIITGLALAFTITAVDPLVLSLNMPRISRALEVPPDAVGFLGGAATLVIAAAVLAVGSLGDAFGLRRTLVVGLVGCTVVNLLSALSPGYPFLLAMRLLDGLALAAVLGVSLALLKSSVPAAQRPKAIGIFMAVETVLCGVTPSVGGWLVDTVGWRWLFLLAPLLALTSLALTLRYVAEPPVLRRRQVDVAGVSLVGLALLTLVYGIAEAENGFSRPGTWVPLTVSAVAGVLFVVREHRTPQPVLDPALFRSAPFTVAALGSLVLNFMVAGFSFSLGQFGSVVLTLPQSTIGLLYLPGTLAIAGIVVLAGNLIGRYTPRPVLIAGLLGLVAGALLMAATASPTMPLWVLVLATWTTNLGSLVASAAVAETILSAAPPGKSGAVSSVQPAFGMSGYALGPAVFVLLLNLFFQRQWLDDAQQRGLSAAEAEEAVDATRSAMARSPGTAGYDPNLLRQSGLDLGWDFTDGLRLTMVVVSLLPLALAVAAWLLIPRRTRSGT</sequence>
<dbReference type="GO" id="GO:0022857">
    <property type="term" value="F:transmembrane transporter activity"/>
    <property type="evidence" value="ECO:0007669"/>
    <property type="project" value="InterPro"/>
</dbReference>
<dbReference type="RefSeq" id="WP_203233041.1">
    <property type="nucleotide sequence ID" value="NZ_CP017316.1"/>
</dbReference>
<evidence type="ECO:0000256" key="4">
    <source>
        <dbReference type="ARBA" id="ARBA00022989"/>
    </source>
</evidence>
<feature type="transmembrane region" description="Helical" evidence="7">
    <location>
        <begin position="106"/>
        <end position="129"/>
    </location>
</feature>
<dbReference type="PATRIC" id="fig|285473.5.peg.5377"/>
<feature type="transmembrane region" description="Helical" evidence="7">
    <location>
        <begin position="83"/>
        <end position="100"/>
    </location>
</feature>
<feature type="transmembrane region" description="Helical" evidence="7">
    <location>
        <begin position="52"/>
        <end position="71"/>
    </location>
</feature>
<evidence type="ECO:0000256" key="7">
    <source>
        <dbReference type="SAM" id="Phobius"/>
    </source>
</evidence>
<feature type="transmembrane region" description="Helical" evidence="7">
    <location>
        <begin position="262"/>
        <end position="288"/>
    </location>
</feature>
<evidence type="ECO:0000256" key="2">
    <source>
        <dbReference type="ARBA" id="ARBA00022448"/>
    </source>
</evidence>
<dbReference type="Gene3D" id="1.20.1250.20">
    <property type="entry name" value="MFS general substrate transporter like domains"/>
    <property type="match status" value="1"/>
</dbReference>
<evidence type="ECO:0000256" key="6">
    <source>
        <dbReference type="ARBA" id="ARBA00023251"/>
    </source>
</evidence>
<evidence type="ECO:0000256" key="3">
    <source>
        <dbReference type="ARBA" id="ARBA00022692"/>
    </source>
</evidence>
<feature type="transmembrane region" description="Helical" evidence="7">
    <location>
        <begin position="12"/>
        <end position="32"/>
    </location>
</feature>
<dbReference type="PROSITE" id="PS50850">
    <property type="entry name" value="MFS"/>
    <property type="match status" value="1"/>
</dbReference>
<keyword evidence="2" id="KW-0813">Transport</keyword>
<feature type="transmembrane region" description="Helical" evidence="7">
    <location>
        <begin position="234"/>
        <end position="250"/>
    </location>
</feature>
<dbReference type="PANTHER" id="PTHR42718:SF9">
    <property type="entry name" value="MAJOR FACILITATOR SUPERFAMILY MULTIDRUG TRANSPORTER MFSC"/>
    <property type="match status" value="1"/>
</dbReference>
<feature type="transmembrane region" description="Helical" evidence="7">
    <location>
        <begin position="204"/>
        <end position="222"/>
    </location>
</feature>
<name>A0A1D8G9T2_9ACTN</name>
<keyword evidence="3 7" id="KW-0812">Transmembrane</keyword>
<dbReference type="GO" id="GO:0005886">
    <property type="term" value="C:plasma membrane"/>
    <property type="evidence" value="ECO:0007669"/>
    <property type="project" value="UniProtKB-SubCell"/>
</dbReference>
<keyword evidence="5 7" id="KW-0472">Membrane</keyword>
<dbReference type="KEGG" id="srn:A4G23_05103"/>
<keyword evidence="6" id="KW-0046">Antibiotic resistance</keyword>
<proteinExistence type="predicted"/>
<evidence type="ECO:0000259" key="8">
    <source>
        <dbReference type="PROSITE" id="PS50850"/>
    </source>
</evidence>
<protein>
    <submittedName>
        <fullName evidence="9">Multidrug resistance protein stp</fullName>
    </submittedName>
</protein>
<dbReference type="PANTHER" id="PTHR42718">
    <property type="entry name" value="MAJOR FACILITATOR SUPERFAMILY MULTIDRUG TRANSPORTER MFSC"/>
    <property type="match status" value="1"/>
</dbReference>
<keyword evidence="4 7" id="KW-1133">Transmembrane helix</keyword>
<feature type="transmembrane region" description="Helical" evidence="7">
    <location>
        <begin position="335"/>
        <end position="354"/>
    </location>
</feature>
<dbReference type="EMBL" id="CP017316">
    <property type="protein sequence ID" value="AOT62209.1"/>
    <property type="molecule type" value="Genomic_DNA"/>
</dbReference>
<organism evidence="9 10">
    <name type="scientific">Streptomyces rubrolavendulae</name>
    <dbReference type="NCBI Taxonomy" id="285473"/>
    <lineage>
        <taxon>Bacteria</taxon>
        <taxon>Bacillati</taxon>
        <taxon>Actinomycetota</taxon>
        <taxon>Actinomycetes</taxon>
        <taxon>Kitasatosporales</taxon>
        <taxon>Streptomycetaceae</taxon>
        <taxon>Streptomyces</taxon>
    </lineage>
</organism>
<evidence type="ECO:0000313" key="9">
    <source>
        <dbReference type="EMBL" id="AOT62209.1"/>
    </source>
</evidence>
<dbReference type="InterPro" id="IPR011701">
    <property type="entry name" value="MFS"/>
</dbReference>
<feature type="transmembrane region" description="Helical" evidence="7">
    <location>
        <begin position="169"/>
        <end position="192"/>
    </location>
</feature>
<feature type="transmembrane region" description="Helical" evidence="7">
    <location>
        <begin position="403"/>
        <end position="424"/>
    </location>
</feature>
<dbReference type="Pfam" id="PF07690">
    <property type="entry name" value="MFS_1"/>
    <property type="match status" value="1"/>
</dbReference>
<feature type="transmembrane region" description="Helical" evidence="7">
    <location>
        <begin position="360"/>
        <end position="382"/>
    </location>
</feature>
<comment type="subcellular location">
    <subcellularLocation>
        <location evidence="1">Cell membrane</location>
        <topology evidence="1">Multi-pass membrane protein</topology>
    </subcellularLocation>
</comment>
<reference evidence="9 10" key="1">
    <citation type="submission" date="2016-09" db="EMBL/GenBank/DDBJ databases">
        <title>Streptomyces rubrolavendulae MJM4426 Genome sequencing and assembly.</title>
        <authorList>
            <person name="Kim J.-G."/>
        </authorList>
    </citation>
    <scope>NUCLEOTIDE SEQUENCE [LARGE SCALE GENOMIC DNA]</scope>
    <source>
        <strain evidence="9 10">MJM4426</strain>
    </source>
</reference>
<feature type="transmembrane region" description="Helical" evidence="7">
    <location>
        <begin position="484"/>
        <end position="504"/>
    </location>
</feature>
<dbReference type="InterPro" id="IPR020846">
    <property type="entry name" value="MFS_dom"/>
</dbReference>
<dbReference type="Proteomes" id="UP000095349">
    <property type="component" value="Chromosome"/>
</dbReference>
<feature type="transmembrane region" description="Helical" evidence="7">
    <location>
        <begin position="141"/>
        <end position="163"/>
    </location>
</feature>
<keyword evidence="10" id="KW-1185">Reference proteome</keyword>
<dbReference type="GO" id="GO:0046677">
    <property type="term" value="P:response to antibiotic"/>
    <property type="evidence" value="ECO:0007669"/>
    <property type="project" value="UniProtKB-KW"/>
</dbReference>
<accession>A0A1D8G9T2</accession>
<dbReference type="AlphaFoldDB" id="A0A1D8G9T2"/>
<dbReference type="SUPFAM" id="SSF103473">
    <property type="entry name" value="MFS general substrate transporter"/>
    <property type="match status" value="1"/>
</dbReference>
<gene>
    <name evidence="9" type="primary">stp_6</name>
    <name evidence="9" type="ORF">A4G23_05103</name>
</gene>
<feature type="domain" description="Major facilitator superfamily (MFS) profile" evidence="8">
    <location>
        <begin position="17"/>
        <end position="508"/>
    </location>
</feature>
<evidence type="ECO:0000313" key="10">
    <source>
        <dbReference type="Proteomes" id="UP000095349"/>
    </source>
</evidence>
<evidence type="ECO:0000256" key="1">
    <source>
        <dbReference type="ARBA" id="ARBA00004651"/>
    </source>
</evidence>
<dbReference type="InterPro" id="IPR036259">
    <property type="entry name" value="MFS_trans_sf"/>
</dbReference>
<evidence type="ECO:0000256" key="5">
    <source>
        <dbReference type="ARBA" id="ARBA00023136"/>
    </source>
</evidence>
<feature type="transmembrane region" description="Helical" evidence="7">
    <location>
        <begin position="308"/>
        <end position="328"/>
    </location>
</feature>